<organism evidence="2">
    <name type="scientific">Cacopsylla melanoneura</name>
    <dbReference type="NCBI Taxonomy" id="428564"/>
    <lineage>
        <taxon>Eukaryota</taxon>
        <taxon>Metazoa</taxon>
        <taxon>Ecdysozoa</taxon>
        <taxon>Arthropoda</taxon>
        <taxon>Hexapoda</taxon>
        <taxon>Insecta</taxon>
        <taxon>Pterygota</taxon>
        <taxon>Neoptera</taxon>
        <taxon>Paraneoptera</taxon>
        <taxon>Hemiptera</taxon>
        <taxon>Sternorrhyncha</taxon>
        <taxon>Psylloidea</taxon>
        <taxon>Psyllidae</taxon>
        <taxon>Psyllinae</taxon>
        <taxon>Cacopsylla</taxon>
    </lineage>
</organism>
<keyword evidence="1" id="KW-0812">Transmembrane</keyword>
<keyword evidence="1" id="KW-1133">Transmembrane helix</keyword>
<proteinExistence type="predicted"/>
<name>A0A8D8RHR2_9HEMI</name>
<evidence type="ECO:0000313" key="2">
    <source>
        <dbReference type="EMBL" id="CAG6651593.1"/>
    </source>
</evidence>
<dbReference type="AlphaFoldDB" id="A0A8D8RHR2"/>
<feature type="transmembrane region" description="Helical" evidence="1">
    <location>
        <begin position="99"/>
        <end position="124"/>
    </location>
</feature>
<protein>
    <submittedName>
        <fullName evidence="2">Uncharacterized protein</fullName>
    </submittedName>
</protein>
<accession>A0A8D8RHR2</accession>
<evidence type="ECO:0000256" key="1">
    <source>
        <dbReference type="SAM" id="Phobius"/>
    </source>
</evidence>
<dbReference type="EMBL" id="HBUF01168313">
    <property type="protein sequence ID" value="CAG6651593.1"/>
    <property type="molecule type" value="Transcribed_RNA"/>
</dbReference>
<reference evidence="2" key="1">
    <citation type="submission" date="2021-05" db="EMBL/GenBank/DDBJ databases">
        <authorList>
            <person name="Alioto T."/>
            <person name="Alioto T."/>
            <person name="Gomez Garrido J."/>
        </authorList>
    </citation>
    <scope>NUCLEOTIDE SEQUENCE</scope>
</reference>
<keyword evidence="1" id="KW-0472">Membrane</keyword>
<sequence>MFSCIGSMLLSATDPCTTLGTLLSRTSPLCSTSGETAPTCLLVLWTALGRTSLLCSASGETVPTCLLVLFTTSVTSSNSLYPSSVNSSRSSISSLHDSLVAVTYVPLLAILRILFLSLMIAILGSGVVVALPKLDLAIASATRFSMAFLLRSTLFERNIVRLILCKEPLQSSNLV</sequence>